<dbReference type="AlphaFoldDB" id="A0A9P8L941"/>
<dbReference type="PANTHER" id="PTHR12203:SF104">
    <property type="entry name" value="PROTEIN CAP1, PUTATIVE (AFU_ORTHOLOGUE AFUA_1G05595)-RELATED"/>
    <property type="match status" value="1"/>
</dbReference>
<dbReference type="InterPro" id="IPR006598">
    <property type="entry name" value="CAP10"/>
</dbReference>
<dbReference type="Proteomes" id="UP000750711">
    <property type="component" value="Unassembled WGS sequence"/>
</dbReference>
<gene>
    <name evidence="4" type="ORF">GP486_005516</name>
</gene>
<keyword evidence="5" id="KW-1185">Reference proteome</keyword>
<feature type="transmembrane region" description="Helical" evidence="2">
    <location>
        <begin position="215"/>
        <end position="236"/>
    </location>
</feature>
<evidence type="ECO:0000256" key="1">
    <source>
        <dbReference type="SAM" id="MobiDB-lite"/>
    </source>
</evidence>
<keyword evidence="2" id="KW-0812">Transmembrane</keyword>
<evidence type="ECO:0000256" key="2">
    <source>
        <dbReference type="SAM" id="Phobius"/>
    </source>
</evidence>
<dbReference type="PANTHER" id="PTHR12203">
    <property type="entry name" value="KDEL LYS-ASP-GLU-LEU CONTAINING - RELATED"/>
    <property type="match status" value="1"/>
</dbReference>
<name>A0A9P8L941_9PEZI</name>
<dbReference type="Pfam" id="PF05686">
    <property type="entry name" value="Glyco_transf_90"/>
    <property type="match status" value="1"/>
</dbReference>
<keyword evidence="2" id="KW-0472">Membrane</keyword>
<sequence>MLGLPPRLRLAPTPSLAFSLAACTTISALLRPPAHELLISTVSWTLIWIYANLKYQSGYADEREKSGNGDGPARRLNWVAGGFLLLGIICEKAAGGGTASWWTKVVLGLCHIVLTAWAYYLLEQVLLNAGDGDFQMIPPTVSANGSISRLRRSASILSNQAFIASLRDVSAILAVGSAITAFWFEPLRIDALSFYRVILYEPGPNWKRAYQRLDAAFLLIAFLVGSLKGVLVLAMIRTRGAIGVAFIDVGGALCASFITAISASKLFSTLLWVMTAYISIHDSPGVVEHAVHEYSHSVRRRTVTRLLCWFTMAIITGLTTLFYLQQTHPVGSRPKSQPPTAVYPNSSSTHPIVQLIGDAEVEFERMRSKQSKSLSEAVAEYRRRYKIPPPPNFDKWYGFAVSKNVQLIDEYDTVYHSLLPFWALEPATIRARVRESLGFDNSFIPMLIRDGKVVKIEVGDNWQQQATLGMIRDFVRFLPDMDIALNIHDEPRIAIPESDLAKHVTIAKDKTMPRAFANANPRNSFSSRPKDVNDGGKIDEFKTTRFVRSAHQPTWPHSRLSCPPESPARGVNDDTPDDYSAYALGDLGFVANQTAFSDICHSPSLRDMFGFFDRPNAFNVAQELFPVFSQSKISSYQDILYPSPWYWFEKVAYDESMDMEWSRKANKMYWRGSTTGGFSRNGGWRRQHRQRVVRRVNADDRAKILANKGEPQKDAISEWNVREVKRSDYSELFDVRFSHIGQCDPEDCKEQSEFFDIADPADQQDAWASRYLLDVDGNAFSGRFYAFLKSNSLVFKMSLFREWHMEWLKPWVHYIPLSLRGDEWLETVRHFAADKEGKVNGPRLAMQGKEWTGKVLRNEDLEVWFFRLLLE</sequence>
<accession>A0A9P8L941</accession>
<feature type="region of interest" description="Disordered" evidence="1">
    <location>
        <begin position="550"/>
        <end position="575"/>
    </location>
</feature>
<comment type="caution">
    <text evidence="4">The sequence shown here is derived from an EMBL/GenBank/DDBJ whole genome shotgun (WGS) entry which is preliminary data.</text>
</comment>
<organism evidence="4 5">
    <name type="scientific">Trichoglossum hirsutum</name>
    <dbReference type="NCBI Taxonomy" id="265104"/>
    <lineage>
        <taxon>Eukaryota</taxon>
        <taxon>Fungi</taxon>
        <taxon>Dikarya</taxon>
        <taxon>Ascomycota</taxon>
        <taxon>Pezizomycotina</taxon>
        <taxon>Geoglossomycetes</taxon>
        <taxon>Geoglossales</taxon>
        <taxon>Geoglossaceae</taxon>
        <taxon>Trichoglossum</taxon>
    </lineage>
</organism>
<feature type="domain" description="Glycosyl transferase CAP10" evidence="3">
    <location>
        <begin position="604"/>
        <end position="871"/>
    </location>
</feature>
<reference evidence="4" key="1">
    <citation type="submission" date="2021-03" db="EMBL/GenBank/DDBJ databases">
        <title>Comparative genomics and phylogenomic investigation of the class Geoglossomycetes provide insights into ecological specialization and systematics.</title>
        <authorList>
            <person name="Melie T."/>
            <person name="Pirro S."/>
            <person name="Miller A.N."/>
            <person name="Quandt A."/>
        </authorList>
    </citation>
    <scope>NUCLEOTIDE SEQUENCE</scope>
    <source>
        <strain evidence="4">CAQ_001_2017</strain>
    </source>
</reference>
<protein>
    <recommendedName>
        <fullName evidence="3">Glycosyl transferase CAP10 domain-containing protein</fullName>
    </recommendedName>
</protein>
<evidence type="ECO:0000259" key="3">
    <source>
        <dbReference type="SMART" id="SM00672"/>
    </source>
</evidence>
<feature type="transmembrane region" description="Helical" evidence="2">
    <location>
        <begin position="101"/>
        <end position="122"/>
    </location>
</feature>
<keyword evidence="2" id="KW-1133">Transmembrane helix</keyword>
<evidence type="ECO:0000313" key="4">
    <source>
        <dbReference type="EMBL" id="KAH0556697.1"/>
    </source>
</evidence>
<dbReference type="EMBL" id="JAGHQM010001043">
    <property type="protein sequence ID" value="KAH0556697.1"/>
    <property type="molecule type" value="Genomic_DNA"/>
</dbReference>
<proteinExistence type="predicted"/>
<feature type="transmembrane region" description="Helical" evidence="2">
    <location>
        <begin position="306"/>
        <end position="324"/>
    </location>
</feature>
<dbReference type="PROSITE" id="PS51257">
    <property type="entry name" value="PROKAR_LIPOPROTEIN"/>
    <property type="match status" value="1"/>
</dbReference>
<dbReference type="SMART" id="SM00672">
    <property type="entry name" value="CAP10"/>
    <property type="match status" value="1"/>
</dbReference>
<dbReference type="InterPro" id="IPR051091">
    <property type="entry name" value="O-Glucosyltr/Glycosyltrsf_90"/>
</dbReference>
<feature type="transmembrane region" description="Helical" evidence="2">
    <location>
        <begin position="242"/>
        <end position="261"/>
    </location>
</feature>
<evidence type="ECO:0000313" key="5">
    <source>
        <dbReference type="Proteomes" id="UP000750711"/>
    </source>
</evidence>